<dbReference type="FunFam" id="2.10.25.10:FF:000038">
    <property type="entry name" value="Fibrillin 2"/>
    <property type="match status" value="2"/>
</dbReference>
<evidence type="ECO:0000256" key="5">
    <source>
        <dbReference type="PROSITE-ProRule" id="PRU00076"/>
    </source>
</evidence>
<dbReference type="InterPro" id="IPR001881">
    <property type="entry name" value="EGF-like_Ca-bd_dom"/>
</dbReference>
<dbReference type="InterPro" id="IPR000152">
    <property type="entry name" value="EGF-type_Asp/Asn_hydroxyl_site"/>
</dbReference>
<dbReference type="Proteomes" id="UP000749559">
    <property type="component" value="Unassembled WGS sequence"/>
</dbReference>
<dbReference type="Pfam" id="PF12947">
    <property type="entry name" value="EGF_3"/>
    <property type="match status" value="2"/>
</dbReference>
<dbReference type="PANTHER" id="PTHR24039:SF58">
    <property type="entry name" value="EGF-LIKE DOMAIN-CONTAINING PROTEIN"/>
    <property type="match status" value="1"/>
</dbReference>
<reference evidence="9" key="1">
    <citation type="submission" date="2022-03" db="EMBL/GenBank/DDBJ databases">
        <authorList>
            <person name="Martin C."/>
        </authorList>
    </citation>
    <scope>NUCLEOTIDE SEQUENCE</scope>
</reference>
<dbReference type="InterPro" id="IPR000742">
    <property type="entry name" value="EGF"/>
</dbReference>
<keyword evidence="2 6" id="KW-0732">Signal</keyword>
<proteinExistence type="predicted"/>
<accession>A0A8S4Q1V6</accession>
<evidence type="ECO:0000259" key="8">
    <source>
        <dbReference type="PROSITE" id="PS50041"/>
    </source>
</evidence>
<dbReference type="SUPFAM" id="SSF56436">
    <property type="entry name" value="C-type lectin-like"/>
    <property type="match status" value="2"/>
</dbReference>
<dbReference type="InterPro" id="IPR024731">
    <property type="entry name" value="NELL2-like_EGF"/>
</dbReference>
<dbReference type="PROSITE" id="PS50026">
    <property type="entry name" value="EGF_3"/>
    <property type="match status" value="2"/>
</dbReference>
<dbReference type="PROSITE" id="PS01186">
    <property type="entry name" value="EGF_2"/>
    <property type="match status" value="2"/>
</dbReference>
<dbReference type="CDD" id="cd00054">
    <property type="entry name" value="EGF_CA"/>
    <property type="match status" value="2"/>
</dbReference>
<feature type="domain" description="EGF-like" evidence="7">
    <location>
        <begin position="286"/>
        <end position="326"/>
    </location>
</feature>
<organism evidence="9 10">
    <name type="scientific">Owenia fusiformis</name>
    <name type="common">Polychaete worm</name>
    <dbReference type="NCBI Taxonomy" id="6347"/>
    <lineage>
        <taxon>Eukaryota</taxon>
        <taxon>Metazoa</taxon>
        <taxon>Spiralia</taxon>
        <taxon>Lophotrochozoa</taxon>
        <taxon>Annelida</taxon>
        <taxon>Polychaeta</taxon>
        <taxon>Sedentaria</taxon>
        <taxon>Canalipalpata</taxon>
        <taxon>Sabellida</taxon>
        <taxon>Oweniida</taxon>
        <taxon>Oweniidae</taxon>
        <taxon>Owenia</taxon>
    </lineage>
</organism>
<dbReference type="SMART" id="SM00181">
    <property type="entry name" value="EGF"/>
    <property type="match status" value="2"/>
</dbReference>
<dbReference type="AlphaFoldDB" id="A0A8S4Q1V6"/>
<dbReference type="SUPFAM" id="SSF57184">
    <property type="entry name" value="Growth factor receptor domain"/>
    <property type="match status" value="1"/>
</dbReference>
<evidence type="ECO:0000259" key="7">
    <source>
        <dbReference type="PROSITE" id="PS50026"/>
    </source>
</evidence>
<evidence type="ECO:0000256" key="4">
    <source>
        <dbReference type="ARBA" id="ARBA00023157"/>
    </source>
</evidence>
<feature type="signal peptide" evidence="6">
    <location>
        <begin position="1"/>
        <end position="25"/>
    </location>
</feature>
<feature type="domain" description="EGF-like" evidence="7">
    <location>
        <begin position="327"/>
        <end position="367"/>
    </location>
</feature>
<evidence type="ECO:0000256" key="2">
    <source>
        <dbReference type="ARBA" id="ARBA00022729"/>
    </source>
</evidence>
<dbReference type="OrthoDB" id="6142940at2759"/>
<feature type="chain" id="PRO_5035859450" evidence="6">
    <location>
        <begin position="26"/>
        <end position="370"/>
    </location>
</feature>
<gene>
    <name evidence="9" type="ORF">OFUS_LOCUS23515</name>
</gene>
<dbReference type="CDD" id="cd00037">
    <property type="entry name" value="CLECT"/>
    <property type="match status" value="2"/>
</dbReference>
<keyword evidence="4" id="KW-1015">Disulfide bond</keyword>
<evidence type="ECO:0000256" key="1">
    <source>
        <dbReference type="ARBA" id="ARBA00022536"/>
    </source>
</evidence>
<evidence type="ECO:0000256" key="3">
    <source>
        <dbReference type="ARBA" id="ARBA00022737"/>
    </source>
</evidence>
<feature type="non-terminal residue" evidence="9">
    <location>
        <position position="1"/>
    </location>
</feature>
<dbReference type="SMART" id="SM00179">
    <property type="entry name" value="EGF_CA"/>
    <property type="match status" value="2"/>
</dbReference>
<comment type="caution">
    <text evidence="9">The sequence shown here is derived from an EMBL/GenBank/DDBJ whole genome shotgun (WGS) entry which is preliminary data.</text>
</comment>
<dbReference type="Gene3D" id="3.10.100.10">
    <property type="entry name" value="Mannose-Binding Protein A, subunit A"/>
    <property type="match status" value="2"/>
</dbReference>
<sequence>MAQLAAIRIFLIGITLSNIITFTFGQYQCEAGGFQHSNNICYHYDATQLEWGSAETACNAYTNGQLAVIDSADIAAFIDTTVSPSGDYWIGLKKLNNNDEWITGDAVTWASWGSSQPDSGAGTCVRSKDSGQSSWETDACSGLHPFVCEQEGTGGSCATDWDTYGSNCYLLSGWKSLSSRSWADAQTYCESQGTHLAVVTTWPENNQMATWETTGHWYGMIHGGRFIWNGIGTSAVYTRWASEPSPTLTSADGCIFGDISANLGDWKTKQCVGQSKGYLCQTSPIDADECILGTDTCDTNALCTNTIGSYTCACNTGYSGDGTSCTDIDECLDNADNCNADASCTNTPGSFGCSCNLGFSGDGVTCSDID</sequence>
<dbReference type="PROSITE" id="PS01187">
    <property type="entry name" value="EGF_CA"/>
    <property type="match status" value="1"/>
</dbReference>
<dbReference type="InterPro" id="IPR009030">
    <property type="entry name" value="Growth_fac_rcpt_cys_sf"/>
</dbReference>
<dbReference type="InterPro" id="IPR016187">
    <property type="entry name" value="CTDL_fold"/>
</dbReference>
<feature type="domain" description="C-type lectin" evidence="8">
    <location>
        <begin position="37"/>
        <end position="149"/>
    </location>
</feature>
<name>A0A8S4Q1V6_OWEFU</name>
<dbReference type="GO" id="GO:0005509">
    <property type="term" value="F:calcium ion binding"/>
    <property type="evidence" value="ECO:0007669"/>
    <property type="project" value="InterPro"/>
</dbReference>
<evidence type="ECO:0000256" key="6">
    <source>
        <dbReference type="SAM" id="SignalP"/>
    </source>
</evidence>
<dbReference type="PANTHER" id="PTHR24039">
    <property type="entry name" value="FIBRILLIN-RELATED"/>
    <property type="match status" value="1"/>
</dbReference>
<dbReference type="Gene3D" id="2.10.25.10">
    <property type="entry name" value="Laminin"/>
    <property type="match status" value="2"/>
</dbReference>
<evidence type="ECO:0000313" key="10">
    <source>
        <dbReference type="Proteomes" id="UP000749559"/>
    </source>
</evidence>
<protein>
    <submittedName>
        <fullName evidence="9">Uncharacterized protein</fullName>
    </submittedName>
</protein>
<dbReference type="InterPro" id="IPR018097">
    <property type="entry name" value="EGF_Ca-bd_CS"/>
</dbReference>
<dbReference type="EMBL" id="CAIIXF020000011">
    <property type="protein sequence ID" value="CAH1799506.1"/>
    <property type="molecule type" value="Genomic_DNA"/>
</dbReference>
<comment type="caution">
    <text evidence="5">Lacks conserved residue(s) required for the propagation of feature annotation.</text>
</comment>
<dbReference type="SMART" id="SM00034">
    <property type="entry name" value="CLECT"/>
    <property type="match status" value="2"/>
</dbReference>
<keyword evidence="3" id="KW-0677">Repeat</keyword>
<dbReference type="PROSITE" id="PS50041">
    <property type="entry name" value="C_TYPE_LECTIN_2"/>
    <property type="match status" value="2"/>
</dbReference>
<feature type="domain" description="C-type lectin" evidence="8">
    <location>
        <begin position="164"/>
        <end position="271"/>
    </location>
</feature>
<dbReference type="PROSITE" id="PS00010">
    <property type="entry name" value="ASX_HYDROXYL"/>
    <property type="match status" value="2"/>
</dbReference>
<dbReference type="Pfam" id="PF00059">
    <property type="entry name" value="Lectin_C"/>
    <property type="match status" value="2"/>
</dbReference>
<keyword evidence="10" id="KW-1185">Reference proteome</keyword>
<evidence type="ECO:0000313" key="9">
    <source>
        <dbReference type="EMBL" id="CAH1799506.1"/>
    </source>
</evidence>
<dbReference type="InterPro" id="IPR016186">
    <property type="entry name" value="C-type_lectin-like/link_sf"/>
</dbReference>
<keyword evidence="1 5" id="KW-0245">EGF-like domain</keyword>
<dbReference type="InterPro" id="IPR001304">
    <property type="entry name" value="C-type_lectin-like"/>
</dbReference>